<dbReference type="AlphaFoldDB" id="A0A563VKR1"/>
<evidence type="ECO:0000313" key="2">
    <source>
        <dbReference type="Proteomes" id="UP000320055"/>
    </source>
</evidence>
<organism evidence="1 2">
    <name type="scientific">Hyella patelloides LEGE 07179</name>
    <dbReference type="NCBI Taxonomy" id="945734"/>
    <lineage>
        <taxon>Bacteria</taxon>
        <taxon>Bacillati</taxon>
        <taxon>Cyanobacteriota</taxon>
        <taxon>Cyanophyceae</taxon>
        <taxon>Pleurocapsales</taxon>
        <taxon>Hyellaceae</taxon>
        <taxon>Hyella</taxon>
    </lineage>
</organism>
<keyword evidence="2" id="KW-1185">Reference proteome</keyword>
<accession>A0A563VKR1</accession>
<gene>
    <name evidence="1" type="ORF">H1P_130060</name>
</gene>
<proteinExistence type="predicted"/>
<name>A0A563VKR1_9CYAN</name>
<sequence length="86" mass="9715">MDRHYVLKINPQANHEWDRCVLRNPITGEHPDLKNAIAKAVQNQPGSYLIKVSINVEILEQTIPHNPPTTIKPVQKTSAKLLTITN</sequence>
<dbReference type="RefSeq" id="WP_144863989.1">
    <property type="nucleotide sequence ID" value="NZ_LR213775.1"/>
</dbReference>
<evidence type="ECO:0000313" key="1">
    <source>
        <dbReference type="EMBL" id="VEP12040.1"/>
    </source>
</evidence>
<dbReference type="OrthoDB" id="514702at2"/>
<reference evidence="1 2" key="1">
    <citation type="submission" date="2019-01" db="EMBL/GenBank/DDBJ databases">
        <authorList>
            <person name="Brito A."/>
        </authorList>
    </citation>
    <scope>NUCLEOTIDE SEQUENCE [LARGE SCALE GENOMIC DNA]</scope>
    <source>
        <strain evidence="1">1</strain>
    </source>
</reference>
<protein>
    <submittedName>
        <fullName evidence="1">Uncharacterized protein</fullName>
    </submittedName>
</protein>
<dbReference type="Proteomes" id="UP000320055">
    <property type="component" value="Unassembled WGS sequence"/>
</dbReference>
<dbReference type="EMBL" id="CAACVJ010000035">
    <property type="protein sequence ID" value="VEP12040.1"/>
    <property type="molecule type" value="Genomic_DNA"/>
</dbReference>